<evidence type="ECO:0000313" key="2">
    <source>
        <dbReference type="Proteomes" id="UP000002565"/>
    </source>
</evidence>
<dbReference type="PANTHER" id="PTHR37950:SF1">
    <property type="entry name" value="4-HYDROXYPHENYLACETATE CATABOLISM PROTEIN"/>
    <property type="match status" value="1"/>
</dbReference>
<evidence type="ECO:0000313" key="1">
    <source>
        <dbReference type="EMBL" id="ACD74525.1"/>
    </source>
</evidence>
<dbReference type="AlphaFoldDB" id="A0A0F6AVX9"/>
<organism evidence="1 2">
    <name type="scientific">Brucella abortus (strain S19)</name>
    <dbReference type="NCBI Taxonomy" id="430066"/>
    <lineage>
        <taxon>Bacteria</taxon>
        <taxon>Pseudomonadati</taxon>
        <taxon>Pseudomonadota</taxon>
        <taxon>Alphaproteobacteria</taxon>
        <taxon>Hyphomicrobiales</taxon>
        <taxon>Brucellaceae</taxon>
        <taxon>Brucella/Ochrobactrum group</taxon>
        <taxon>Brucella</taxon>
    </lineage>
</organism>
<protein>
    <submittedName>
        <fullName evidence="1">5-carboxymethyl-2-hydroxymuconate isomerase</fullName>
    </submittedName>
</protein>
<dbReference type="Proteomes" id="UP000002565">
    <property type="component" value="Chromosome 2"/>
</dbReference>
<dbReference type="InterPro" id="IPR014347">
    <property type="entry name" value="Tautomerase/MIF_sf"/>
</dbReference>
<dbReference type="HOGENOM" id="CLU_139188_1_0_5"/>
<dbReference type="Gene3D" id="3.30.429.10">
    <property type="entry name" value="Macrophage Migration Inhibitory Factor"/>
    <property type="match status" value="1"/>
</dbReference>
<dbReference type="KEGG" id="bmc:BAbS19_II10450"/>
<keyword evidence="1" id="KW-0413">Isomerase</keyword>
<gene>
    <name evidence="1" type="ordered locus">BAbS19_II10450</name>
</gene>
<name>A0A0F6AVX9_BRUA1</name>
<dbReference type="GO" id="GO:0008704">
    <property type="term" value="F:5-carboxymethyl-2-hydroxymuconate delta-isomerase activity"/>
    <property type="evidence" value="ECO:0007669"/>
    <property type="project" value="InterPro"/>
</dbReference>
<accession>A0A0F6AVX9</accession>
<sequence length="148" mass="16346">MNSLTTGAVSGPGFEGGKMPHFTMEYSSNLDGTVDFDGLCRAVHETILDTGLFELGAVRVRAFRAEAYAVADLLPQNGFIDMSFRIGVGRSDEEKRKTGEAIFATVTEFLAPLFATPHFALTLEIREIDPQLSWKKNAIHPRLRQKQA</sequence>
<reference evidence="1 2" key="1">
    <citation type="journal article" date="2008" name="PLoS ONE">
        <title>Genome sequence of Brucella abortus vaccine strain S19 compared to virulent strains yields candidate virulence genes.</title>
        <authorList>
            <person name="Crasta O.R."/>
            <person name="Folkerts O."/>
            <person name="Fei Z."/>
            <person name="Mane S.P."/>
            <person name="Evans C."/>
            <person name="Martino-Catt S."/>
            <person name="Bricker B."/>
            <person name="Yu G."/>
            <person name="Du L."/>
            <person name="Sobral B.W."/>
        </authorList>
    </citation>
    <scope>NUCLEOTIDE SEQUENCE [LARGE SCALE GENOMIC DNA]</scope>
    <source>
        <strain evidence="1 2">S19</strain>
    </source>
</reference>
<dbReference type="PANTHER" id="PTHR37950">
    <property type="entry name" value="4-HYDROXYPHENYLACETATE CATABOLISM PROTEIN"/>
    <property type="match status" value="1"/>
</dbReference>
<proteinExistence type="predicted"/>
<dbReference type="CDD" id="cd00580">
    <property type="entry name" value="CHMI"/>
    <property type="match status" value="1"/>
</dbReference>
<dbReference type="SUPFAM" id="SSF55331">
    <property type="entry name" value="Tautomerase/MIF"/>
    <property type="match status" value="1"/>
</dbReference>
<dbReference type="Pfam" id="PF02962">
    <property type="entry name" value="CHMI"/>
    <property type="match status" value="1"/>
</dbReference>
<dbReference type="EMBL" id="CP000888">
    <property type="protein sequence ID" value="ACD74525.1"/>
    <property type="molecule type" value="Genomic_DNA"/>
</dbReference>
<dbReference type="InterPro" id="IPR004220">
    <property type="entry name" value="5-COMe_2-OHmuconate_Isoase"/>
</dbReference>